<dbReference type="InterPro" id="IPR012341">
    <property type="entry name" value="6hp_glycosidase-like_sf"/>
</dbReference>
<name>A0A1H1Y5N4_9MICO</name>
<dbReference type="PANTHER" id="PTHR31616:SF0">
    <property type="entry name" value="GLUCAN 1,4-ALPHA-GLUCOSIDASE"/>
    <property type="match status" value="1"/>
</dbReference>
<evidence type="ECO:0000259" key="1">
    <source>
        <dbReference type="Pfam" id="PF00723"/>
    </source>
</evidence>
<evidence type="ECO:0000313" key="4">
    <source>
        <dbReference type="EMBL" id="SDT16695.1"/>
    </source>
</evidence>
<dbReference type="GO" id="GO:0005975">
    <property type="term" value="P:carbohydrate metabolic process"/>
    <property type="evidence" value="ECO:0007669"/>
    <property type="project" value="InterPro"/>
</dbReference>
<evidence type="ECO:0000313" key="6">
    <source>
        <dbReference type="Proteomes" id="UP000893823"/>
    </source>
</evidence>
<reference evidence="4" key="2">
    <citation type="submission" date="2016-10" db="EMBL/GenBank/DDBJ databases">
        <authorList>
            <person name="de Groot N.N."/>
        </authorList>
    </citation>
    <scope>NUCLEOTIDE SEQUENCE [LARGE SCALE GENOMIC DNA]</scope>
    <source>
        <strain evidence="4">CPCC 202695</strain>
    </source>
</reference>
<proteinExistence type="predicted"/>
<accession>A0A1H1Y5N4</accession>
<dbReference type="STRING" id="589382.SAMN04489721_2662"/>
<dbReference type="EMBL" id="SODL02000001">
    <property type="protein sequence ID" value="MCP2366589.1"/>
    <property type="molecule type" value="Genomic_DNA"/>
</dbReference>
<dbReference type="SUPFAM" id="SSF48208">
    <property type="entry name" value="Six-hairpin glycosidases"/>
    <property type="match status" value="1"/>
</dbReference>
<reference evidence="3" key="3">
    <citation type="submission" date="2022-06" db="EMBL/GenBank/DDBJ databases">
        <title>Genomic Encyclopedia of Type Strains, Phase III (KMG-III): the genomes of soil and plant-associated and newly described type strains.</title>
        <authorList>
            <person name="Whitman W."/>
        </authorList>
    </citation>
    <scope>NUCLEOTIDE SEQUENCE</scope>
    <source>
        <strain evidence="3">CPCC 202695</strain>
    </source>
</reference>
<protein>
    <submittedName>
        <fullName evidence="3">GH15 family glucan-1,4-alpha-glucosidase</fullName>
    </submittedName>
    <submittedName>
        <fullName evidence="4">Glucoamylase (Glucan-1,4-alpha-glucosidase), GH15 family</fullName>
    </submittedName>
</protein>
<dbReference type="Proteomes" id="UP000893823">
    <property type="component" value="Unassembled WGS sequence"/>
</dbReference>
<reference evidence="5" key="1">
    <citation type="submission" date="2016-10" db="EMBL/GenBank/DDBJ databases">
        <authorList>
            <person name="Varghese N."/>
            <person name="Submissions S."/>
        </authorList>
    </citation>
    <scope>NUCLEOTIDE SEQUENCE [LARGE SCALE GENOMIC DNA]</scope>
    <source>
        <strain evidence="5">CPCC 202695</strain>
    </source>
</reference>
<dbReference type="RefSeq" id="WP_092673310.1">
    <property type="nucleotide sequence ID" value="NZ_BMDN01000001.1"/>
</dbReference>
<dbReference type="EMBL" id="LT629755">
    <property type="protein sequence ID" value="SDT16695.1"/>
    <property type="molecule type" value="Genomic_DNA"/>
</dbReference>
<dbReference type="InterPro" id="IPR011613">
    <property type="entry name" value="GH15-like"/>
</dbReference>
<evidence type="ECO:0000313" key="3">
    <source>
        <dbReference type="EMBL" id="MCP2366589.1"/>
    </source>
</evidence>
<dbReference type="Proteomes" id="UP000199482">
    <property type="component" value="Chromosome I"/>
</dbReference>
<keyword evidence="6" id="KW-1185">Reference proteome</keyword>
<dbReference type="GO" id="GO:0004553">
    <property type="term" value="F:hydrolase activity, hydrolyzing O-glycosyl compounds"/>
    <property type="evidence" value="ECO:0007669"/>
    <property type="project" value="TreeGrafter"/>
</dbReference>
<dbReference type="PANTHER" id="PTHR31616">
    <property type="entry name" value="TREHALASE"/>
    <property type="match status" value="1"/>
</dbReference>
<dbReference type="InterPro" id="IPR045582">
    <property type="entry name" value="Trehalase-like_N"/>
</dbReference>
<dbReference type="Pfam" id="PF19291">
    <property type="entry name" value="TREH_N"/>
    <property type="match status" value="1"/>
</dbReference>
<dbReference type="InterPro" id="IPR008928">
    <property type="entry name" value="6-hairpin_glycosidase_sf"/>
</dbReference>
<dbReference type="Pfam" id="PF00723">
    <property type="entry name" value="Glyco_hydro_15"/>
    <property type="match status" value="1"/>
</dbReference>
<dbReference type="AlphaFoldDB" id="A0A1H1Y5N4"/>
<feature type="domain" description="Trehalase-like N-terminal" evidence="2">
    <location>
        <begin position="5"/>
        <end position="149"/>
    </location>
</feature>
<gene>
    <name evidence="3" type="ORF">BCL57_000731</name>
    <name evidence="4" type="ORF">SAMN04489721_2662</name>
</gene>
<dbReference type="Gene3D" id="1.50.10.10">
    <property type="match status" value="1"/>
</dbReference>
<sequence>MGDYPSIEDHGLIGDLQTAALVDTNGTIDWFCAPRFDSPSIFGALLDAEGGGFCRIRPVTDDFVTRQLYLPDTAILVTRFMTEDGVGEVVDFMPVLGSEATDQHRLVRMLRVVRGTMAFEGEIQPRFDYGRTAHEIRAGEDGTGVIFTAGDQSLTVHRVGDPVLHGTERAGTIERVGQGIRITGSLNAGETTGIVLDTGGAAPQRISPAEVEALLLGTSRYWKDWTSRSTYRGRWREMVERSAITLKLMTYAPTGALVAAPTAGLPEQVGGERNWDYRYTWVRDASFSVYALLGLGYTEEAAAFGVWLMDRIHESVRDRSGRLDIMYRVDGSSDLVEESLEHWDGYKGSRPVRIGNGAADQLQLDIFGEAMDSIFLADSNGLEVANVAWRNMAAMLDWVCDNWNQPEEGIWETRGGQKPFTYGRVMCWIALDRGIRLAQSRGRPAPIARWQEQRDAIYEQIMAKSWDADRGAFVQYEGTDVLDASLLRMPLMGLIAPMDPMWLSTLRAMDAELVSDSLVYRYNPSASPDGLRGSEGTFTMCSFWYVDALARSGRLEEAELTFEKMLTYANHLGLYSEEIGLTGEQLGNFPQAFSHLALISAAMNLDAQLDHGPGLVSPVLDLARRAAKERDGGPSWRLGGTSG</sequence>
<dbReference type="OrthoDB" id="3902805at2"/>
<organism evidence="4 5">
    <name type="scientific">Agromyces flavus</name>
    <dbReference type="NCBI Taxonomy" id="589382"/>
    <lineage>
        <taxon>Bacteria</taxon>
        <taxon>Bacillati</taxon>
        <taxon>Actinomycetota</taxon>
        <taxon>Actinomycetes</taxon>
        <taxon>Micrococcales</taxon>
        <taxon>Microbacteriaceae</taxon>
        <taxon>Agromyces</taxon>
    </lineage>
</organism>
<feature type="domain" description="GH15-like" evidence="1">
    <location>
        <begin position="236"/>
        <end position="602"/>
    </location>
</feature>
<evidence type="ECO:0000313" key="5">
    <source>
        <dbReference type="Proteomes" id="UP000199482"/>
    </source>
</evidence>
<evidence type="ECO:0000259" key="2">
    <source>
        <dbReference type="Pfam" id="PF19291"/>
    </source>
</evidence>